<keyword evidence="3" id="KW-1015">Disulfide bond</keyword>
<comment type="caution">
    <text evidence="6">The sequence shown here is derived from an EMBL/GenBank/DDBJ whole genome shotgun (WGS) entry which is preliminary data.</text>
</comment>
<organism evidence="6 7">
    <name type="scientific">Enhygromyxa salina</name>
    <dbReference type="NCBI Taxonomy" id="215803"/>
    <lineage>
        <taxon>Bacteria</taxon>
        <taxon>Pseudomonadati</taxon>
        <taxon>Myxococcota</taxon>
        <taxon>Polyangia</taxon>
        <taxon>Nannocystales</taxon>
        <taxon>Nannocystaceae</taxon>
        <taxon>Enhygromyxa</taxon>
    </lineage>
</organism>
<dbReference type="Proteomes" id="UP000237968">
    <property type="component" value="Unassembled WGS sequence"/>
</dbReference>
<dbReference type="PROSITE" id="PS51257">
    <property type="entry name" value="PROKAR_LIPOPROTEIN"/>
    <property type="match status" value="1"/>
</dbReference>
<sequence length="389" mass="39821">MNRCALPLSLACLVLSTGCPADPGTERLTFTTGLTFDGDGDGDSAETGAEGGTESGSSETGDGDGYGDSGDGDGDGDGDSGDGDDDSGDGDGDTGPLCGNAVVDPGEECDVGNETMFCDADCTFAVCGDGYHNTLSEECDDGNSENTDGCVGPCELATCGDTFVQEGVEECDDGNQDNDDDCTSQCMAAVCGDGFVHAQDEECDDANMIDTDACTAQCTASYCGDGVLWEGMETCDDGNMDDTDACPTSCEPAVCGDGFVHAGFEDCDDGNMIDDDFCANDCTGIGYTACFESDFGVLNNGDPWVICSIDQNSAWVAANTGGTYQADEICNFLGFNTLSNWGGTCGDVCGYCEGGASSCQNPGSMNFDGGGDGNFPQLSFTVHWLCTNN</sequence>
<dbReference type="NCBIfam" id="TIGR02232">
    <property type="entry name" value="myxo_disulf_rpt"/>
    <property type="match status" value="5"/>
</dbReference>
<reference evidence="6 7" key="1">
    <citation type="submission" date="2018-03" db="EMBL/GenBank/DDBJ databases">
        <title>Draft Genome Sequences of the Obligatory Marine Myxobacteria Enhygromyxa salina SWB005.</title>
        <authorList>
            <person name="Poehlein A."/>
            <person name="Moghaddam J.A."/>
            <person name="Harms H."/>
            <person name="Alanjari M."/>
            <person name="Koenig G.M."/>
            <person name="Daniel R."/>
            <person name="Schaeberle T.F."/>
        </authorList>
    </citation>
    <scope>NUCLEOTIDE SEQUENCE [LARGE SCALE GENOMIC DNA]</scope>
    <source>
        <strain evidence="6 7">SWB005</strain>
    </source>
</reference>
<evidence type="ECO:0000313" key="6">
    <source>
        <dbReference type="EMBL" id="PRP90672.1"/>
    </source>
</evidence>
<accession>A0A2S9XCT5</accession>
<dbReference type="AlphaFoldDB" id="A0A2S9XCT5"/>
<gene>
    <name evidence="6" type="ORF">ENSA5_62910</name>
</gene>
<evidence type="ECO:0008006" key="8">
    <source>
        <dbReference type="Google" id="ProtNLM"/>
    </source>
</evidence>
<protein>
    <recommendedName>
        <fullName evidence="8">Multiple EGF-like-domain protein 3</fullName>
    </recommendedName>
</protein>
<evidence type="ECO:0000256" key="5">
    <source>
        <dbReference type="SAM" id="SignalP"/>
    </source>
</evidence>
<dbReference type="EMBL" id="PVNK01000274">
    <property type="protein sequence ID" value="PRP90672.1"/>
    <property type="molecule type" value="Genomic_DNA"/>
</dbReference>
<keyword evidence="7" id="KW-1185">Reference proteome</keyword>
<feature type="compositionally biased region" description="Acidic residues" evidence="4">
    <location>
        <begin position="70"/>
        <end position="92"/>
    </location>
</feature>
<name>A0A2S9XCT5_9BACT</name>
<proteinExistence type="predicted"/>
<dbReference type="InterPro" id="IPR011936">
    <property type="entry name" value="Myxo_disulph_rpt"/>
</dbReference>
<evidence type="ECO:0000256" key="2">
    <source>
        <dbReference type="ARBA" id="ARBA00022737"/>
    </source>
</evidence>
<feature type="region of interest" description="Disordered" evidence="4">
    <location>
        <begin position="30"/>
        <end position="99"/>
    </location>
</feature>
<feature type="signal peptide" evidence="5">
    <location>
        <begin position="1"/>
        <end position="21"/>
    </location>
</feature>
<keyword evidence="1 5" id="KW-0732">Signal</keyword>
<keyword evidence="2" id="KW-0677">Repeat</keyword>
<evidence type="ECO:0000313" key="7">
    <source>
        <dbReference type="Proteomes" id="UP000237968"/>
    </source>
</evidence>
<evidence type="ECO:0000256" key="1">
    <source>
        <dbReference type="ARBA" id="ARBA00022729"/>
    </source>
</evidence>
<feature type="chain" id="PRO_5015765024" description="Multiple EGF-like-domain protein 3" evidence="5">
    <location>
        <begin position="22"/>
        <end position="389"/>
    </location>
</feature>
<evidence type="ECO:0000256" key="3">
    <source>
        <dbReference type="ARBA" id="ARBA00023157"/>
    </source>
</evidence>
<evidence type="ECO:0000256" key="4">
    <source>
        <dbReference type="SAM" id="MobiDB-lite"/>
    </source>
</evidence>
<dbReference type="RefSeq" id="WP_181198364.1">
    <property type="nucleotide sequence ID" value="NZ_PVNK01000274.1"/>
</dbReference>